<dbReference type="GO" id="GO:0003700">
    <property type="term" value="F:DNA-binding transcription factor activity"/>
    <property type="evidence" value="ECO:0007669"/>
    <property type="project" value="InterPro"/>
</dbReference>
<dbReference type="InterPro" id="IPR011711">
    <property type="entry name" value="GntR_C"/>
</dbReference>
<feature type="domain" description="HTH gntR-type" evidence="4">
    <location>
        <begin position="3"/>
        <end position="71"/>
    </location>
</feature>
<keyword evidence="2" id="KW-0238">DNA-binding</keyword>
<dbReference type="PANTHER" id="PTHR43537">
    <property type="entry name" value="TRANSCRIPTIONAL REGULATOR, GNTR FAMILY"/>
    <property type="match status" value="1"/>
</dbReference>
<dbReference type="Proteomes" id="UP000251402">
    <property type="component" value="Chromosome"/>
</dbReference>
<dbReference type="AlphaFoldDB" id="A0A5C1I2E6"/>
<evidence type="ECO:0000313" key="6">
    <source>
        <dbReference type="Proteomes" id="UP000251402"/>
    </source>
</evidence>
<dbReference type="PRINTS" id="PR00035">
    <property type="entry name" value="HTHGNTR"/>
</dbReference>
<evidence type="ECO:0000256" key="2">
    <source>
        <dbReference type="ARBA" id="ARBA00023125"/>
    </source>
</evidence>
<dbReference type="EMBL" id="CP043450">
    <property type="protein sequence ID" value="QEM11371.1"/>
    <property type="molecule type" value="Genomic_DNA"/>
</dbReference>
<protein>
    <submittedName>
        <fullName evidence="5">FadR family transcriptional regulator</fullName>
    </submittedName>
</protein>
<evidence type="ECO:0000259" key="4">
    <source>
        <dbReference type="PROSITE" id="PS50949"/>
    </source>
</evidence>
<dbReference type="SUPFAM" id="SSF46785">
    <property type="entry name" value="Winged helix' DNA-binding domain"/>
    <property type="match status" value="1"/>
</dbReference>
<dbReference type="Gene3D" id="1.20.120.530">
    <property type="entry name" value="GntR ligand-binding domain-like"/>
    <property type="match status" value="1"/>
</dbReference>
<evidence type="ECO:0000256" key="1">
    <source>
        <dbReference type="ARBA" id="ARBA00023015"/>
    </source>
</evidence>
<evidence type="ECO:0000256" key="3">
    <source>
        <dbReference type="ARBA" id="ARBA00023163"/>
    </source>
</evidence>
<dbReference type="InterPro" id="IPR000524">
    <property type="entry name" value="Tscrpt_reg_HTH_GntR"/>
</dbReference>
<dbReference type="GO" id="GO:0003677">
    <property type="term" value="F:DNA binding"/>
    <property type="evidence" value="ECO:0007669"/>
    <property type="project" value="UniProtKB-KW"/>
</dbReference>
<sequence length="215" mass="24184">MAEKLSNKIIRLIKNDIVAGKWNEGDKMPSEFELMDLYNVGRSTVREAIKSLADAGVLRVQQGSGTFVNAISDSDNIDQRLKLAAFDEINAVRQMLELEIVTLASKHRTENNLQEIKLRLQQRKDAIMAGQRLACIDADLSFHSAVAKASSNSVLADLYHSFTVIIRDFFEKREKQGVNHFAMSHHLHEALYNAIAKGDAEVARQITTEILKNNY</sequence>
<dbReference type="Pfam" id="PF07729">
    <property type="entry name" value="FCD"/>
    <property type="match status" value="1"/>
</dbReference>
<dbReference type="InterPro" id="IPR036390">
    <property type="entry name" value="WH_DNA-bd_sf"/>
</dbReference>
<accession>A0A5C1I2E6</accession>
<keyword evidence="3" id="KW-0804">Transcription</keyword>
<dbReference type="PROSITE" id="PS50949">
    <property type="entry name" value="HTH_GNTR"/>
    <property type="match status" value="1"/>
</dbReference>
<dbReference type="Pfam" id="PF00392">
    <property type="entry name" value="GntR"/>
    <property type="match status" value="1"/>
</dbReference>
<dbReference type="Gene3D" id="1.10.10.10">
    <property type="entry name" value="Winged helix-like DNA-binding domain superfamily/Winged helix DNA-binding domain"/>
    <property type="match status" value="1"/>
</dbReference>
<dbReference type="InterPro" id="IPR008920">
    <property type="entry name" value="TF_FadR/GntR_C"/>
</dbReference>
<dbReference type="SUPFAM" id="SSF48008">
    <property type="entry name" value="GntR ligand-binding domain-like"/>
    <property type="match status" value="1"/>
</dbReference>
<keyword evidence="1" id="KW-0805">Transcription regulation</keyword>
<keyword evidence="6" id="KW-1185">Reference proteome</keyword>
<dbReference type="SMART" id="SM00345">
    <property type="entry name" value="HTH_GNTR"/>
    <property type="match status" value="1"/>
</dbReference>
<dbReference type="InterPro" id="IPR036388">
    <property type="entry name" value="WH-like_DNA-bd_sf"/>
</dbReference>
<evidence type="ECO:0000313" key="5">
    <source>
        <dbReference type="EMBL" id="QEM11371.1"/>
    </source>
</evidence>
<dbReference type="PANTHER" id="PTHR43537:SF47">
    <property type="entry name" value="REGULATORY PROTEIN GNTR HTH"/>
    <property type="match status" value="1"/>
</dbReference>
<dbReference type="SMART" id="SM00895">
    <property type="entry name" value="FCD"/>
    <property type="match status" value="1"/>
</dbReference>
<gene>
    <name evidence="5" type="ORF">DEO27_015500</name>
</gene>
<name>A0A5C1I2E6_9SPHI</name>
<proteinExistence type="predicted"/>
<reference evidence="5" key="1">
    <citation type="submission" date="2019-08" db="EMBL/GenBank/DDBJ databases">
        <title>Comparative genome analysis confer to the adaptation heavy metal polluted environment.</title>
        <authorList>
            <person name="Li Y."/>
        </authorList>
    </citation>
    <scope>NUCLEOTIDE SEQUENCE [LARGE SCALE GENOMIC DNA]</scope>
    <source>
        <strain evidence="5">P1</strain>
    </source>
</reference>
<dbReference type="KEGG" id="mrub:DEO27_015500"/>
<dbReference type="CDD" id="cd07377">
    <property type="entry name" value="WHTH_GntR"/>
    <property type="match status" value="1"/>
</dbReference>
<dbReference type="RefSeq" id="WP_112573909.1">
    <property type="nucleotide sequence ID" value="NZ_CP043450.1"/>
</dbReference>
<dbReference type="OrthoDB" id="9799482at2"/>
<organism evidence="5 6">
    <name type="scientific">Mucilaginibacter rubeus</name>
    <dbReference type="NCBI Taxonomy" id="2027860"/>
    <lineage>
        <taxon>Bacteria</taxon>
        <taxon>Pseudomonadati</taxon>
        <taxon>Bacteroidota</taxon>
        <taxon>Sphingobacteriia</taxon>
        <taxon>Sphingobacteriales</taxon>
        <taxon>Sphingobacteriaceae</taxon>
        <taxon>Mucilaginibacter</taxon>
    </lineage>
</organism>